<dbReference type="EMBL" id="JAPDOD010000009">
    <property type="protein sequence ID" value="MDA0161132.1"/>
    <property type="molecule type" value="Genomic_DNA"/>
</dbReference>
<evidence type="ECO:0000313" key="2">
    <source>
        <dbReference type="Proteomes" id="UP001149140"/>
    </source>
</evidence>
<sequence length="98" mass="10434">MHEDFGSHAGREPDPAERGYRLDVLLDGVTEAAALALMHRIADLLIEAGLAAPEDGDARAIVGLHPHTWTPELADAVHLVIPRAVPQSPDLGANYSPN</sequence>
<gene>
    <name evidence="1" type="ORF">OM076_12705</name>
</gene>
<organism evidence="1 2">
    <name type="scientific">Solirubrobacter ginsenosidimutans</name>
    <dbReference type="NCBI Taxonomy" id="490573"/>
    <lineage>
        <taxon>Bacteria</taxon>
        <taxon>Bacillati</taxon>
        <taxon>Actinomycetota</taxon>
        <taxon>Thermoleophilia</taxon>
        <taxon>Solirubrobacterales</taxon>
        <taxon>Solirubrobacteraceae</taxon>
        <taxon>Solirubrobacter</taxon>
    </lineage>
</organism>
<protein>
    <submittedName>
        <fullName evidence="1">Uncharacterized protein</fullName>
    </submittedName>
</protein>
<proteinExistence type="predicted"/>
<accession>A0A9X3S1I9</accession>
<dbReference type="AlphaFoldDB" id="A0A9X3S1I9"/>
<name>A0A9X3S1I9_9ACTN</name>
<reference evidence="1" key="1">
    <citation type="submission" date="2022-10" db="EMBL/GenBank/DDBJ databases">
        <title>The WGS of Solirubrobacter ginsenosidimutans DSM 21036.</title>
        <authorList>
            <person name="Jiang Z."/>
        </authorList>
    </citation>
    <scope>NUCLEOTIDE SEQUENCE</scope>
    <source>
        <strain evidence="1">DSM 21036</strain>
    </source>
</reference>
<dbReference type="Proteomes" id="UP001149140">
    <property type="component" value="Unassembled WGS sequence"/>
</dbReference>
<keyword evidence="2" id="KW-1185">Reference proteome</keyword>
<dbReference type="RefSeq" id="WP_270040309.1">
    <property type="nucleotide sequence ID" value="NZ_JAPDOD010000009.1"/>
</dbReference>
<evidence type="ECO:0000313" key="1">
    <source>
        <dbReference type="EMBL" id="MDA0161132.1"/>
    </source>
</evidence>
<comment type="caution">
    <text evidence="1">The sequence shown here is derived from an EMBL/GenBank/DDBJ whole genome shotgun (WGS) entry which is preliminary data.</text>
</comment>